<sequence length="60" mass="7272">MAEENECREQITNNKCEKMTNKEKILSGLYRRWTNFWRLKRAINYGNEAENRKGLDGEKY</sequence>
<dbReference type="Proteomes" id="UP000887565">
    <property type="component" value="Unplaced"/>
</dbReference>
<dbReference type="AlphaFoldDB" id="A0A915IPK8"/>
<keyword evidence="1" id="KW-1185">Reference proteome</keyword>
<evidence type="ECO:0000313" key="1">
    <source>
        <dbReference type="Proteomes" id="UP000887565"/>
    </source>
</evidence>
<evidence type="ECO:0000313" key="2">
    <source>
        <dbReference type="WBParaSite" id="nRc.2.0.1.t15810-RA"/>
    </source>
</evidence>
<reference evidence="2" key="1">
    <citation type="submission" date="2022-11" db="UniProtKB">
        <authorList>
            <consortium name="WormBaseParasite"/>
        </authorList>
    </citation>
    <scope>IDENTIFICATION</scope>
</reference>
<dbReference type="WBParaSite" id="nRc.2.0.1.t15810-RA">
    <property type="protein sequence ID" value="nRc.2.0.1.t15810-RA"/>
    <property type="gene ID" value="nRc.2.0.1.g15810"/>
</dbReference>
<name>A0A915IPK8_ROMCU</name>
<protein>
    <submittedName>
        <fullName evidence="2">Uncharacterized protein</fullName>
    </submittedName>
</protein>
<accession>A0A915IPK8</accession>
<proteinExistence type="predicted"/>
<organism evidence="1 2">
    <name type="scientific">Romanomermis culicivorax</name>
    <name type="common">Nematode worm</name>
    <dbReference type="NCBI Taxonomy" id="13658"/>
    <lineage>
        <taxon>Eukaryota</taxon>
        <taxon>Metazoa</taxon>
        <taxon>Ecdysozoa</taxon>
        <taxon>Nematoda</taxon>
        <taxon>Enoplea</taxon>
        <taxon>Dorylaimia</taxon>
        <taxon>Mermithida</taxon>
        <taxon>Mermithoidea</taxon>
        <taxon>Mermithidae</taxon>
        <taxon>Romanomermis</taxon>
    </lineage>
</organism>